<proteinExistence type="predicted"/>
<evidence type="ECO:0000256" key="1">
    <source>
        <dbReference type="ARBA" id="ARBA00001933"/>
    </source>
</evidence>
<keyword evidence="2" id="KW-0663">Pyridoxal phosphate</keyword>
<dbReference type="Gene3D" id="3.20.20.10">
    <property type="entry name" value="Alanine racemase"/>
    <property type="match status" value="1"/>
</dbReference>
<name>A0A858BSX9_9FIRM</name>
<evidence type="ECO:0000256" key="2">
    <source>
        <dbReference type="ARBA" id="ARBA00022898"/>
    </source>
</evidence>
<dbReference type="SUPFAM" id="SSF51419">
    <property type="entry name" value="PLP-binding barrel"/>
    <property type="match status" value="1"/>
</dbReference>
<organism evidence="5 6">
    <name type="scientific">Aminipila butyrica</name>
    <dbReference type="NCBI Taxonomy" id="433296"/>
    <lineage>
        <taxon>Bacteria</taxon>
        <taxon>Bacillati</taxon>
        <taxon>Bacillota</taxon>
        <taxon>Clostridia</taxon>
        <taxon>Peptostreptococcales</taxon>
        <taxon>Anaerovoracaceae</taxon>
        <taxon>Aminipila</taxon>
    </lineage>
</organism>
<keyword evidence="3" id="KW-0413">Isomerase</keyword>
<keyword evidence="6" id="KW-1185">Reference proteome</keyword>
<accession>A0A858BSX9</accession>
<protein>
    <submittedName>
        <fullName evidence="5">Alanine/ornithine racemase family PLP-dependent enzyme</fullName>
    </submittedName>
</protein>
<dbReference type="InterPro" id="IPR001608">
    <property type="entry name" value="Ala_racemase_N"/>
</dbReference>
<dbReference type="KEGG" id="abut:Ami103574_07050"/>
<dbReference type="AlphaFoldDB" id="A0A858BSX9"/>
<gene>
    <name evidence="5" type="ORF">Ami103574_07050</name>
</gene>
<dbReference type="RefSeq" id="WP_163066036.1">
    <property type="nucleotide sequence ID" value="NZ_CP048649.1"/>
</dbReference>
<dbReference type="PANTHER" id="PTHR30511">
    <property type="entry name" value="ALANINE RACEMASE"/>
    <property type="match status" value="1"/>
</dbReference>
<evidence type="ECO:0000256" key="3">
    <source>
        <dbReference type="ARBA" id="ARBA00023235"/>
    </source>
</evidence>
<dbReference type="InterPro" id="IPR029066">
    <property type="entry name" value="PLP-binding_barrel"/>
</dbReference>
<dbReference type="Proteomes" id="UP000466848">
    <property type="component" value="Chromosome"/>
</dbReference>
<sequence length="370" mass="40729">METYSNYPVLEINLDGIYHNAKAVVDMCREKSIQVTGVVKGTDSYENSYAQIAAQMLHAGCTSIGDSRINTIKRMRQEKIDAPIFLIRVPMACELKDVITYTDISLNSEIATIKALNQIAYQQNKNHKVILMMDLGDLREGYIQEEELIKDALFIENQLKDITLYGVGTNLGCFGSIKPNNTNLSTLVSIADKISAAIGRKLDIVSGGATSTLPLVLDGTIPKGINHLRVGEGIVNARDLQDIWGLKLPMLRRDNYMIKAQVVEIKEKPSYPIGEIFVDAFGNTPEYFDKGIRKRALIALGKRDVGDIFSVLPKLKGATVEGGSSDHLILDVTDCESEISLGDIIPFEACYGAMIHATYSSSVTKQYISV</sequence>
<dbReference type="EMBL" id="CP048649">
    <property type="protein sequence ID" value="QIB69091.1"/>
    <property type="molecule type" value="Genomic_DNA"/>
</dbReference>
<dbReference type="Pfam" id="PF01168">
    <property type="entry name" value="Ala_racemase_N"/>
    <property type="match status" value="1"/>
</dbReference>
<dbReference type="GO" id="GO:0005829">
    <property type="term" value="C:cytosol"/>
    <property type="evidence" value="ECO:0007669"/>
    <property type="project" value="TreeGrafter"/>
</dbReference>
<evidence type="ECO:0000313" key="6">
    <source>
        <dbReference type="Proteomes" id="UP000466848"/>
    </source>
</evidence>
<evidence type="ECO:0000259" key="4">
    <source>
        <dbReference type="Pfam" id="PF01168"/>
    </source>
</evidence>
<dbReference type="InterPro" id="IPR000821">
    <property type="entry name" value="Ala_racemase"/>
</dbReference>
<dbReference type="GO" id="GO:0008784">
    <property type="term" value="F:alanine racemase activity"/>
    <property type="evidence" value="ECO:0007669"/>
    <property type="project" value="TreeGrafter"/>
</dbReference>
<evidence type="ECO:0000313" key="5">
    <source>
        <dbReference type="EMBL" id="QIB69091.1"/>
    </source>
</evidence>
<feature type="domain" description="Alanine racemase N-terminal" evidence="4">
    <location>
        <begin position="12"/>
        <end position="234"/>
    </location>
</feature>
<dbReference type="GO" id="GO:0030170">
    <property type="term" value="F:pyridoxal phosphate binding"/>
    <property type="evidence" value="ECO:0007669"/>
    <property type="project" value="TreeGrafter"/>
</dbReference>
<comment type="cofactor">
    <cofactor evidence="1">
        <name>pyridoxal 5'-phosphate</name>
        <dbReference type="ChEBI" id="CHEBI:597326"/>
    </cofactor>
</comment>
<dbReference type="PANTHER" id="PTHR30511:SF3">
    <property type="entry name" value="LYSINE RACEMASE"/>
    <property type="match status" value="1"/>
</dbReference>
<reference evidence="5 6" key="1">
    <citation type="submission" date="2020-02" db="EMBL/GenBank/DDBJ databases">
        <authorList>
            <person name="Kim Y.B."/>
            <person name="Roh S.W."/>
        </authorList>
    </citation>
    <scope>NUCLEOTIDE SEQUENCE [LARGE SCALE GENOMIC DNA]</scope>
    <source>
        <strain evidence="5 6">DSM 103574</strain>
    </source>
</reference>